<feature type="compositionally biased region" description="Low complexity" evidence="10">
    <location>
        <begin position="139"/>
        <end position="149"/>
    </location>
</feature>
<dbReference type="RefSeq" id="WP_273948953.1">
    <property type="nucleotide sequence ID" value="NZ_JAQSIP010000002.1"/>
</dbReference>
<dbReference type="InterPro" id="IPR003660">
    <property type="entry name" value="HAMP_dom"/>
</dbReference>
<keyword evidence="11" id="KW-0472">Membrane</keyword>
<evidence type="ECO:0000256" key="7">
    <source>
        <dbReference type="ARBA" id="ARBA00022741"/>
    </source>
</evidence>
<dbReference type="SUPFAM" id="SSF158472">
    <property type="entry name" value="HAMP domain-like"/>
    <property type="match status" value="1"/>
</dbReference>
<feature type="region of interest" description="Disordered" evidence="10">
    <location>
        <begin position="1"/>
        <end position="25"/>
    </location>
</feature>
<dbReference type="InterPro" id="IPR036097">
    <property type="entry name" value="HisK_dim/P_sf"/>
</dbReference>
<dbReference type="GO" id="GO:0016301">
    <property type="term" value="F:kinase activity"/>
    <property type="evidence" value="ECO:0007669"/>
    <property type="project" value="UniProtKB-KW"/>
</dbReference>
<dbReference type="PANTHER" id="PTHR44936:SF10">
    <property type="entry name" value="SENSOR PROTEIN RSTB"/>
    <property type="match status" value="1"/>
</dbReference>
<dbReference type="PANTHER" id="PTHR44936">
    <property type="entry name" value="SENSOR PROTEIN CREC"/>
    <property type="match status" value="1"/>
</dbReference>
<evidence type="ECO:0000259" key="13">
    <source>
        <dbReference type="PROSITE" id="PS50885"/>
    </source>
</evidence>
<name>A0ABT5MY57_9BURK</name>
<dbReference type="PROSITE" id="PS50885">
    <property type="entry name" value="HAMP"/>
    <property type="match status" value="1"/>
</dbReference>
<feature type="compositionally biased region" description="Low complexity" evidence="10">
    <location>
        <begin position="409"/>
        <end position="420"/>
    </location>
</feature>
<dbReference type="InterPro" id="IPR003661">
    <property type="entry name" value="HisK_dim/P_dom"/>
</dbReference>
<feature type="region of interest" description="Disordered" evidence="10">
    <location>
        <begin position="381"/>
        <end position="423"/>
    </location>
</feature>
<dbReference type="SUPFAM" id="SSF47384">
    <property type="entry name" value="Homodimeric domain of signal transducing histidine kinase"/>
    <property type="match status" value="1"/>
</dbReference>
<dbReference type="Gene3D" id="3.30.565.10">
    <property type="entry name" value="Histidine kinase-like ATPase, C-terminal domain"/>
    <property type="match status" value="1"/>
</dbReference>
<dbReference type="CDD" id="cd00082">
    <property type="entry name" value="HisKA"/>
    <property type="match status" value="1"/>
</dbReference>
<keyword evidence="15" id="KW-1185">Reference proteome</keyword>
<evidence type="ECO:0000256" key="6">
    <source>
        <dbReference type="ARBA" id="ARBA00022679"/>
    </source>
</evidence>
<comment type="subcellular location">
    <subcellularLocation>
        <location evidence="2">Cell membrane</location>
        <topology evidence="2">Multi-pass membrane protein</topology>
    </subcellularLocation>
</comment>
<keyword evidence="7" id="KW-0547">Nucleotide-binding</keyword>
<keyword evidence="11" id="KW-1133">Transmembrane helix</keyword>
<dbReference type="PROSITE" id="PS50109">
    <property type="entry name" value="HIS_KIN"/>
    <property type="match status" value="1"/>
</dbReference>
<evidence type="ECO:0000313" key="15">
    <source>
        <dbReference type="Proteomes" id="UP001528673"/>
    </source>
</evidence>
<reference evidence="14 15" key="1">
    <citation type="submission" date="2023-02" db="EMBL/GenBank/DDBJ databases">
        <title>Bacterial whole genomic sequence of Curvibacter sp. HBC61.</title>
        <authorList>
            <person name="Le V."/>
            <person name="Ko S.-R."/>
            <person name="Ahn C.-Y."/>
            <person name="Oh H.-M."/>
        </authorList>
    </citation>
    <scope>NUCLEOTIDE SEQUENCE [LARGE SCALE GENOMIC DNA]</scope>
    <source>
        <strain evidence="14 15">HBC61</strain>
    </source>
</reference>
<dbReference type="EMBL" id="JAQSIP010000002">
    <property type="protein sequence ID" value="MDD0837698.1"/>
    <property type="molecule type" value="Genomic_DNA"/>
</dbReference>
<accession>A0ABT5MY57</accession>
<feature type="transmembrane region" description="Helical" evidence="11">
    <location>
        <begin position="220"/>
        <end position="239"/>
    </location>
</feature>
<dbReference type="CDD" id="cd06225">
    <property type="entry name" value="HAMP"/>
    <property type="match status" value="1"/>
</dbReference>
<evidence type="ECO:0000256" key="5">
    <source>
        <dbReference type="ARBA" id="ARBA00022553"/>
    </source>
</evidence>
<feature type="region of interest" description="Disordered" evidence="10">
    <location>
        <begin position="110"/>
        <end position="193"/>
    </location>
</feature>
<sequence length="563" mass="60480">MAERAKSAAPVPGSAPAAPTPPRWRRAQRALRQSLRLRLMLLFALLALALSAAFMGGMQRALSVGWRDAARPLVVDYVDRLVADLGSPPSVERAQALVERLPIALSISGPVVNWQSDPGPREAPWGQRRWRGWGPAGPAPDAALPRDPQGQGRHQRAPGDDAEDEDHRHKDHPKGRGRHRERDHDGADNGAPLLQRDTADGHHIELGLNLVAAQHHPRRIGWYTLAVLLLFTAGAYLYLRRLLRPLDDIRTGAQRFGSGDFGQPIPVRRDDELGTLAADVNTMARHLHQMLEAKRALLLAISHELRSPLTRARLHTELLPDGPDTEPVRQALMRDLGVMRDLITDLLESERLGSGHSALHLEPTDLAALVREVVAEDADTAAEAPTTVDGALGLVDPDGPGRPGLTESPTAAPGTAPAAPRQRVTLNLPDHAVCLTLDRSRLRLLLRNLLSNAQRHSAAAQAAGAPPPHIALSPHGPGGWHLSVRDFGPGVPEDALPRLAQEPFYRPDAARVRDTGGVGLGLYLCHLVALAHGASWTLRNAGPGLEVQVGFQGPAAAAGPASP</sequence>
<dbReference type="Gene3D" id="1.10.287.130">
    <property type="match status" value="1"/>
</dbReference>
<dbReference type="InterPro" id="IPR003594">
    <property type="entry name" value="HATPase_dom"/>
</dbReference>
<dbReference type="SMART" id="SM00387">
    <property type="entry name" value="HATPase_c"/>
    <property type="match status" value="1"/>
</dbReference>
<comment type="catalytic activity">
    <reaction evidence="1">
        <text>ATP + protein L-histidine = ADP + protein N-phospho-L-histidine.</text>
        <dbReference type="EC" id="2.7.13.3"/>
    </reaction>
</comment>
<evidence type="ECO:0000256" key="8">
    <source>
        <dbReference type="ARBA" id="ARBA00022777"/>
    </source>
</evidence>
<evidence type="ECO:0000313" key="14">
    <source>
        <dbReference type="EMBL" id="MDD0837698.1"/>
    </source>
</evidence>
<feature type="domain" description="Histidine kinase" evidence="12">
    <location>
        <begin position="300"/>
        <end position="555"/>
    </location>
</feature>
<evidence type="ECO:0000259" key="12">
    <source>
        <dbReference type="PROSITE" id="PS50109"/>
    </source>
</evidence>
<evidence type="ECO:0000256" key="9">
    <source>
        <dbReference type="ARBA" id="ARBA00022840"/>
    </source>
</evidence>
<dbReference type="Pfam" id="PF00672">
    <property type="entry name" value="HAMP"/>
    <property type="match status" value="1"/>
</dbReference>
<proteinExistence type="predicted"/>
<comment type="caution">
    <text evidence="14">The sequence shown here is derived from an EMBL/GenBank/DDBJ whole genome shotgun (WGS) entry which is preliminary data.</text>
</comment>
<organism evidence="14 15">
    <name type="scientific">Curvibacter cyanobacteriorum</name>
    <dbReference type="NCBI Taxonomy" id="3026422"/>
    <lineage>
        <taxon>Bacteria</taxon>
        <taxon>Pseudomonadati</taxon>
        <taxon>Pseudomonadota</taxon>
        <taxon>Betaproteobacteria</taxon>
        <taxon>Burkholderiales</taxon>
        <taxon>Comamonadaceae</taxon>
        <taxon>Curvibacter</taxon>
    </lineage>
</organism>
<keyword evidence="6" id="KW-0808">Transferase</keyword>
<dbReference type="InterPro" id="IPR050980">
    <property type="entry name" value="2C_sensor_his_kinase"/>
</dbReference>
<keyword evidence="9" id="KW-0067">ATP-binding</keyword>
<feature type="transmembrane region" description="Helical" evidence="11">
    <location>
        <begin position="35"/>
        <end position="55"/>
    </location>
</feature>
<keyword evidence="4" id="KW-1003">Cell membrane</keyword>
<evidence type="ECO:0000256" key="11">
    <source>
        <dbReference type="SAM" id="Phobius"/>
    </source>
</evidence>
<dbReference type="Pfam" id="PF02518">
    <property type="entry name" value="HATPase_c"/>
    <property type="match status" value="1"/>
</dbReference>
<dbReference type="InterPro" id="IPR005467">
    <property type="entry name" value="His_kinase_dom"/>
</dbReference>
<keyword evidence="11" id="KW-0812">Transmembrane</keyword>
<keyword evidence="5" id="KW-0597">Phosphoprotein</keyword>
<evidence type="ECO:0000256" key="3">
    <source>
        <dbReference type="ARBA" id="ARBA00012438"/>
    </source>
</evidence>
<dbReference type="Proteomes" id="UP001528673">
    <property type="component" value="Unassembled WGS sequence"/>
</dbReference>
<dbReference type="SUPFAM" id="SSF55874">
    <property type="entry name" value="ATPase domain of HSP90 chaperone/DNA topoisomerase II/histidine kinase"/>
    <property type="match status" value="1"/>
</dbReference>
<evidence type="ECO:0000256" key="2">
    <source>
        <dbReference type="ARBA" id="ARBA00004651"/>
    </source>
</evidence>
<evidence type="ECO:0000256" key="4">
    <source>
        <dbReference type="ARBA" id="ARBA00022475"/>
    </source>
</evidence>
<protein>
    <recommendedName>
        <fullName evidence="3">histidine kinase</fullName>
        <ecNumber evidence="3">2.7.13.3</ecNumber>
    </recommendedName>
</protein>
<evidence type="ECO:0000256" key="10">
    <source>
        <dbReference type="SAM" id="MobiDB-lite"/>
    </source>
</evidence>
<dbReference type="SMART" id="SM00388">
    <property type="entry name" value="HisKA"/>
    <property type="match status" value="1"/>
</dbReference>
<gene>
    <name evidence="14" type="ORF">PSQ40_03845</name>
</gene>
<keyword evidence="8 14" id="KW-0418">Kinase</keyword>
<feature type="compositionally biased region" description="Low complexity" evidence="10">
    <location>
        <begin position="7"/>
        <end position="17"/>
    </location>
</feature>
<dbReference type="InterPro" id="IPR036890">
    <property type="entry name" value="HATPase_C_sf"/>
</dbReference>
<feature type="compositionally biased region" description="Basic residues" evidence="10">
    <location>
        <begin position="169"/>
        <end position="179"/>
    </location>
</feature>
<dbReference type="SMART" id="SM00304">
    <property type="entry name" value="HAMP"/>
    <property type="match status" value="1"/>
</dbReference>
<dbReference type="Gene3D" id="6.10.340.10">
    <property type="match status" value="1"/>
</dbReference>
<dbReference type="Pfam" id="PF00512">
    <property type="entry name" value="HisKA"/>
    <property type="match status" value="1"/>
</dbReference>
<evidence type="ECO:0000256" key="1">
    <source>
        <dbReference type="ARBA" id="ARBA00000085"/>
    </source>
</evidence>
<dbReference type="EC" id="2.7.13.3" evidence="3"/>
<feature type="domain" description="HAMP" evidence="13">
    <location>
        <begin position="240"/>
        <end position="292"/>
    </location>
</feature>